<feature type="chain" id="PRO_5017433002" description="AIG1-type G domain-containing protein" evidence="3">
    <location>
        <begin position="25"/>
        <end position="110"/>
    </location>
</feature>
<keyword evidence="2" id="KW-0547">Nucleotide-binding</keyword>
<evidence type="ECO:0000256" key="3">
    <source>
        <dbReference type="SAM" id="SignalP"/>
    </source>
</evidence>
<dbReference type="Pfam" id="PF04548">
    <property type="entry name" value="AIG1"/>
    <property type="match status" value="1"/>
</dbReference>
<keyword evidence="3" id="KW-0732">Signal</keyword>
<proteinExistence type="inferred from homology"/>
<evidence type="ECO:0000256" key="1">
    <source>
        <dbReference type="ARBA" id="ARBA00008535"/>
    </source>
</evidence>
<dbReference type="Ensembl" id="ENSPNYT00000032219.1">
    <property type="protein sequence ID" value="ENSPNYP00000031466.1"/>
    <property type="gene ID" value="ENSPNYG00000023732.1"/>
</dbReference>
<organism evidence="5">
    <name type="scientific">Pundamilia nyererei</name>
    <dbReference type="NCBI Taxonomy" id="303518"/>
    <lineage>
        <taxon>Eukaryota</taxon>
        <taxon>Metazoa</taxon>
        <taxon>Chordata</taxon>
        <taxon>Craniata</taxon>
        <taxon>Vertebrata</taxon>
        <taxon>Euteleostomi</taxon>
        <taxon>Actinopterygii</taxon>
        <taxon>Neopterygii</taxon>
        <taxon>Teleostei</taxon>
        <taxon>Neoteleostei</taxon>
        <taxon>Acanthomorphata</taxon>
        <taxon>Ovalentaria</taxon>
        <taxon>Cichlomorphae</taxon>
        <taxon>Cichliformes</taxon>
        <taxon>Cichlidae</taxon>
        <taxon>African cichlids</taxon>
        <taxon>Pseudocrenilabrinae</taxon>
        <taxon>Haplochromini</taxon>
        <taxon>Pundamilia</taxon>
    </lineage>
</organism>
<feature type="domain" description="AIG1-type G" evidence="4">
    <location>
        <begin position="35"/>
        <end position="63"/>
    </location>
</feature>
<protein>
    <recommendedName>
        <fullName evidence="4">AIG1-type G domain-containing protein</fullName>
    </recommendedName>
</protein>
<evidence type="ECO:0000256" key="2">
    <source>
        <dbReference type="ARBA" id="ARBA00022741"/>
    </source>
</evidence>
<feature type="signal peptide" evidence="3">
    <location>
        <begin position="1"/>
        <end position="24"/>
    </location>
</feature>
<evidence type="ECO:0000313" key="5">
    <source>
        <dbReference type="Ensembl" id="ENSPNYP00000031466.1"/>
    </source>
</evidence>
<dbReference type="GO" id="GO:0005525">
    <property type="term" value="F:GTP binding"/>
    <property type="evidence" value="ECO:0007669"/>
    <property type="project" value="InterPro"/>
</dbReference>
<sequence>KRLQCGVGFFIAITVTHVLLTVQSQLSPLDSTTMRLVLLGKTGAGKSHLGNTILGEELFLRLCDRTETTSYYVTGGIFCSMDELLRRRLEYCSTLKYKCSLCCTSGTNVG</sequence>
<dbReference type="AlphaFoldDB" id="A0A3B4HCF1"/>
<reference evidence="5" key="1">
    <citation type="submission" date="2023-09" db="UniProtKB">
        <authorList>
            <consortium name="Ensembl"/>
        </authorList>
    </citation>
    <scope>IDENTIFICATION</scope>
</reference>
<comment type="similarity">
    <text evidence="1">Belongs to the TRAFAC class TrmE-Era-EngA-EngB-Septin-like GTPase superfamily. AIG1/Toc34/Toc159-like paraseptin GTPase family. IAN subfamily.</text>
</comment>
<dbReference type="InterPro" id="IPR027417">
    <property type="entry name" value="P-loop_NTPase"/>
</dbReference>
<evidence type="ECO:0000259" key="4">
    <source>
        <dbReference type="Pfam" id="PF04548"/>
    </source>
</evidence>
<dbReference type="Gene3D" id="3.40.50.300">
    <property type="entry name" value="P-loop containing nucleotide triphosphate hydrolases"/>
    <property type="match status" value="1"/>
</dbReference>
<accession>A0A3B4HCF1</accession>
<dbReference type="SUPFAM" id="SSF52540">
    <property type="entry name" value="P-loop containing nucleoside triphosphate hydrolases"/>
    <property type="match status" value="1"/>
</dbReference>
<name>A0A3B4HCF1_9CICH</name>
<dbReference type="InterPro" id="IPR006703">
    <property type="entry name" value="G_AIG1"/>
</dbReference>